<name>A0ABR2STM1_9ROSI</name>
<dbReference type="EMBL" id="JBBPBN010000012">
    <property type="protein sequence ID" value="KAK9028299.1"/>
    <property type="molecule type" value="Genomic_DNA"/>
</dbReference>
<evidence type="ECO:0000313" key="1">
    <source>
        <dbReference type="EMBL" id="KAK9028299.1"/>
    </source>
</evidence>
<keyword evidence="2" id="KW-1185">Reference proteome</keyword>
<gene>
    <name evidence="1" type="ORF">V6N11_068106</name>
</gene>
<dbReference type="Proteomes" id="UP001396334">
    <property type="component" value="Unassembled WGS sequence"/>
</dbReference>
<sequence>MNWTEKINGHNDLRNLQSDNNFNHKLNPAQATGLEFWVLLTGLGQKSRFKVGRLGSGRGWFRLDWGRRCHGGRKSCSMERVASAKALPASNGRRTTRVMFASTPGVQIWCSCLEWTTGLAEIKRRRFGFQQSFQLDFTANGKELERVVAGV</sequence>
<protein>
    <submittedName>
        <fullName evidence="1">Uncharacterized protein</fullName>
    </submittedName>
</protein>
<organism evidence="1 2">
    <name type="scientific">Hibiscus sabdariffa</name>
    <name type="common">roselle</name>
    <dbReference type="NCBI Taxonomy" id="183260"/>
    <lineage>
        <taxon>Eukaryota</taxon>
        <taxon>Viridiplantae</taxon>
        <taxon>Streptophyta</taxon>
        <taxon>Embryophyta</taxon>
        <taxon>Tracheophyta</taxon>
        <taxon>Spermatophyta</taxon>
        <taxon>Magnoliopsida</taxon>
        <taxon>eudicotyledons</taxon>
        <taxon>Gunneridae</taxon>
        <taxon>Pentapetalae</taxon>
        <taxon>rosids</taxon>
        <taxon>malvids</taxon>
        <taxon>Malvales</taxon>
        <taxon>Malvaceae</taxon>
        <taxon>Malvoideae</taxon>
        <taxon>Hibiscus</taxon>
    </lineage>
</organism>
<reference evidence="1 2" key="1">
    <citation type="journal article" date="2024" name="G3 (Bethesda)">
        <title>Genome assembly of Hibiscus sabdariffa L. provides insights into metabolisms of medicinal natural products.</title>
        <authorList>
            <person name="Kim T."/>
        </authorList>
    </citation>
    <scope>NUCLEOTIDE SEQUENCE [LARGE SCALE GENOMIC DNA]</scope>
    <source>
        <strain evidence="1">TK-2024</strain>
        <tissue evidence="1">Old leaves</tissue>
    </source>
</reference>
<accession>A0ABR2STM1</accession>
<evidence type="ECO:0000313" key="2">
    <source>
        <dbReference type="Proteomes" id="UP001396334"/>
    </source>
</evidence>
<proteinExistence type="predicted"/>
<comment type="caution">
    <text evidence="1">The sequence shown here is derived from an EMBL/GenBank/DDBJ whole genome shotgun (WGS) entry which is preliminary data.</text>
</comment>